<organism evidence="1 2">
    <name type="scientific">Parnassius apollo</name>
    <name type="common">Apollo butterfly</name>
    <name type="synonym">Papilio apollo</name>
    <dbReference type="NCBI Taxonomy" id="110799"/>
    <lineage>
        <taxon>Eukaryota</taxon>
        <taxon>Metazoa</taxon>
        <taxon>Ecdysozoa</taxon>
        <taxon>Arthropoda</taxon>
        <taxon>Hexapoda</taxon>
        <taxon>Insecta</taxon>
        <taxon>Pterygota</taxon>
        <taxon>Neoptera</taxon>
        <taxon>Endopterygota</taxon>
        <taxon>Lepidoptera</taxon>
        <taxon>Glossata</taxon>
        <taxon>Ditrysia</taxon>
        <taxon>Papilionoidea</taxon>
        <taxon>Papilionidae</taxon>
        <taxon>Parnassiinae</taxon>
        <taxon>Parnassini</taxon>
        <taxon>Parnassius</taxon>
        <taxon>Parnassius</taxon>
    </lineage>
</organism>
<dbReference type="EMBL" id="CAJQZP010000478">
    <property type="protein sequence ID" value="CAG4963554.1"/>
    <property type="molecule type" value="Genomic_DNA"/>
</dbReference>
<dbReference type="OrthoDB" id="6916826at2759"/>
<keyword evidence="2" id="KW-1185">Reference proteome</keyword>
<proteinExistence type="predicted"/>
<evidence type="ECO:0000313" key="2">
    <source>
        <dbReference type="Proteomes" id="UP000691718"/>
    </source>
</evidence>
<comment type="caution">
    <text evidence="1">The sequence shown here is derived from an EMBL/GenBank/DDBJ whole genome shotgun (WGS) entry which is preliminary data.</text>
</comment>
<name>A0A8S3WKW2_PARAO</name>
<reference evidence="1" key="1">
    <citation type="submission" date="2021-04" db="EMBL/GenBank/DDBJ databases">
        <authorList>
            <person name="Tunstrom K."/>
        </authorList>
    </citation>
    <scope>NUCLEOTIDE SEQUENCE</scope>
</reference>
<dbReference type="AlphaFoldDB" id="A0A8S3WKW2"/>
<accession>A0A8S3WKW2</accession>
<protein>
    <submittedName>
        <fullName evidence="1">(apollo) hypothetical protein</fullName>
    </submittedName>
</protein>
<sequence>MQIRKHKMVSRLLTTAIVLKNVCSINSQSEGWNKISRNFGENSEKTKTTRHKSTKSYMSNPMLTTEITESVFPDVTYPTSILDAREPFYFRSSGYDNVLRPFSDDVKMSYNALKADKRKKSSLSDYHSSSKPVKDAHKINTKDLESIKINLNNTSLNNERAFNDGTLGIDREEKETKSNLITSDSEVRAHLNLTDACTDSKNNEITVMTLKNSTSNVNFELPSIGINLATKERNESNVLFDKKNIVRNWNERDINLKCVIPNESEYNCNIDKNQFVSKEVSNDSQSNTYKSFDDKKHQRELSHSSKFIETPVEFLSTLYDTKKSFDSMLNIIENMLEPVKTLSNIPNGINLIDENSTNELQIVKESDIVMDRELVNKINDIENKENHISNIDALPTFTKHMNDDCYEIMNNMNKSPTNSLVEIFDNQNDSDISYGLRLSLTLENDMKDEQNEDIIAGLFPNYYVRENLKFIRDDKLIEGNTPHEYIKDFPVSDASYYLTFELDNITADKSALTLETVSEEDNSIETNVKSAANSLSIFDSFETTNNPFNIIFHSQPDIKAKINEENITELFPNYYVRENLKLKQHDKLIENNTSHEYIKDSPVFDDSYDLSFELDNITADKSALTFETISEEDNSTETNVKSAANSISIFDSFKTANNPFNIFF</sequence>
<dbReference type="Proteomes" id="UP000691718">
    <property type="component" value="Unassembled WGS sequence"/>
</dbReference>
<evidence type="ECO:0000313" key="1">
    <source>
        <dbReference type="EMBL" id="CAG4963554.1"/>
    </source>
</evidence>
<gene>
    <name evidence="1" type="ORF">PAPOLLO_LOCUS7011</name>
</gene>